<dbReference type="InterPro" id="IPR032710">
    <property type="entry name" value="NTF2-like_dom_sf"/>
</dbReference>
<accession>A0A239EQZ4</accession>
<sequence length="146" mass="16455">MSSSAIAISNLLYQYAECLDTGDFEGAARLFRHARIKVGKEAPPIDSNGMLALLRELVILYPCGTPRTRHVTSNPIIDIDEAGNRATVRSYYTVFQATEGLPLQAITAGRYHDEFERVDGVWRFSCRDYTLQEAVGEMRFHLKRAL</sequence>
<feature type="domain" description="SnoaL-like" evidence="1">
    <location>
        <begin position="7"/>
        <end position="127"/>
    </location>
</feature>
<evidence type="ECO:0000313" key="3">
    <source>
        <dbReference type="Proteomes" id="UP000198407"/>
    </source>
</evidence>
<keyword evidence="3" id="KW-1185">Reference proteome</keyword>
<dbReference type="InterPro" id="IPR037401">
    <property type="entry name" value="SnoaL-like"/>
</dbReference>
<name>A0A239EQZ4_9PSED</name>
<dbReference type="EMBL" id="FZOL01000008">
    <property type="protein sequence ID" value="SNS46284.1"/>
    <property type="molecule type" value="Genomic_DNA"/>
</dbReference>
<dbReference type="Pfam" id="PF13577">
    <property type="entry name" value="SnoaL_4"/>
    <property type="match status" value="1"/>
</dbReference>
<proteinExistence type="predicted"/>
<dbReference type="STRING" id="1215104.GCA_000730585_00700"/>
<dbReference type="AlphaFoldDB" id="A0A239EQZ4"/>
<protein>
    <submittedName>
        <fullName evidence="2">SnoaL-like domain-containing protein</fullName>
    </submittedName>
</protein>
<dbReference type="Gene3D" id="3.10.450.50">
    <property type="match status" value="1"/>
</dbReference>
<dbReference type="OrthoDB" id="7605094at2"/>
<organism evidence="2 3">
    <name type="scientific">Pseudomonas japonica</name>
    <dbReference type="NCBI Taxonomy" id="256466"/>
    <lineage>
        <taxon>Bacteria</taxon>
        <taxon>Pseudomonadati</taxon>
        <taxon>Pseudomonadota</taxon>
        <taxon>Gammaproteobacteria</taxon>
        <taxon>Pseudomonadales</taxon>
        <taxon>Pseudomonadaceae</taxon>
        <taxon>Pseudomonas</taxon>
    </lineage>
</organism>
<evidence type="ECO:0000259" key="1">
    <source>
        <dbReference type="Pfam" id="PF13577"/>
    </source>
</evidence>
<dbReference type="Proteomes" id="UP000198407">
    <property type="component" value="Unassembled WGS sequence"/>
</dbReference>
<dbReference type="RefSeq" id="WP_042129299.1">
    <property type="nucleotide sequence ID" value="NZ_FZOL01000008.1"/>
</dbReference>
<dbReference type="SUPFAM" id="SSF54427">
    <property type="entry name" value="NTF2-like"/>
    <property type="match status" value="1"/>
</dbReference>
<evidence type="ECO:0000313" key="2">
    <source>
        <dbReference type="EMBL" id="SNS46284.1"/>
    </source>
</evidence>
<gene>
    <name evidence="2" type="ORF">SAMN05444352_10895</name>
</gene>
<reference evidence="3" key="1">
    <citation type="submission" date="2017-06" db="EMBL/GenBank/DDBJ databases">
        <authorList>
            <person name="Varghese N."/>
            <person name="Submissions S."/>
        </authorList>
    </citation>
    <scope>NUCLEOTIDE SEQUENCE [LARGE SCALE GENOMIC DNA]</scope>
    <source>
        <strain evidence="3">DSM 22348</strain>
    </source>
</reference>